<evidence type="ECO:0000256" key="1">
    <source>
        <dbReference type="ARBA" id="ARBA00010555"/>
    </source>
</evidence>
<keyword evidence="7" id="KW-0235">DNA replication</keyword>
<dbReference type="PANTHER" id="PTHR30337">
    <property type="entry name" value="COMPONENT OF ATP-DEPENDENT DSDNA EXONUCLEASE"/>
    <property type="match status" value="1"/>
</dbReference>
<keyword evidence="5 7" id="KW-0378">Hydrolase</keyword>
<gene>
    <name evidence="7" type="primary">sbcD</name>
    <name evidence="10" type="ORF">ATO9_21325</name>
</gene>
<dbReference type="SUPFAM" id="SSF56300">
    <property type="entry name" value="Metallo-dependent phosphatases"/>
    <property type="match status" value="1"/>
</dbReference>
<evidence type="ECO:0000256" key="5">
    <source>
        <dbReference type="ARBA" id="ARBA00022801"/>
    </source>
</evidence>
<comment type="caution">
    <text evidence="10">The sequence shown here is derived from an EMBL/GenBank/DDBJ whole genome shotgun (WGS) entry which is preliminary data.</text>
</comment>
<dbReference type="STRING" id="1461694.ATO9_21325"/>
<dbReference type="eggNOG" id="COG0420">
    <property type="taxonomic scope" value="Bacteria"/>
</dbReference>
<sequence length="380" mass="41025">MRILHTADLHLGRQFNGIPLDADHAAILDQIVSAITSRDVDVLVIAGDIFDRAAPPTSAVRQFNGFLARVASETDAAVVMIAGNHDSGDRIASMAIMTDTRRALIRGAISADEKPLLLTDAHGPVAFTGLPFAYEYAARECFSDEALHAPEDVLAAQVACGRRNIPDGTRWVVVSHAFVAGASSSESERPLTRVGGIETVSSAVFEGAHYVALGHLHRPQSVGAPHIRYSGSPLAFGFDESDCQKSMSLVEIDAVGQTTIEIIPFTPIRQVRVLKGRHAELLLADRSDDFIKAVLTDDAPVIDGMKRIRDVFPNACELIYERDEQAQEVKSLTGRALAVANPVEVIGDFVEHVRDEGFSEKELEVVASALGRLCEAEDVQ</sequence>
<protein>
    <recommendedName>
        <fullName evidence="3 7">Nuclease SbcCD subunit D</fullName>
    </recommendedName>
</protein>
<keyword evidence="7" id="KW-0233">DNA recombination</keyword>
<feature type="domain" description="Nuclease SbcCD subunit D C-terminal" evidence="9">
    <location>
        <begin position="269"/>
        <end position="352"/>
    </location>
</feature>
<evidence type="ECO:0000256" key="7">
    <source>
        <dbReference type="RuleBase" id="RU363069"/>
    </source>
</evidence>
<dbReference type="Proteomes" id="UP000030004">
    <property type="component" value="Unassembled WGS sequence"/>
</dbReference>
<name>A0A0A0E9M7_9RHOB</name>
<organism evidence="10 11">
    <name type="scientific">Pseudooceanicola atlanticus</name>
    <dbReference type="NCBI Taxonomy" id="1461694"/>
    <lineage>
        <taxon>Bacteria</taxon>
        <taxon>Pseudomonadati</taxon>
        <taxon>Pseudomonadota</taxon>
        <taxon>Alphaproteobacteria</taxon>
        <taxon>Rhodobacterales</taxon>
        <taxon>Paracoccaceae</taxon>
        <taxon>Pseudooceanicola</taxon>
    </lineage>
</organism>
<keyword evidence="7" id="KW-0255">Endonuclease</keyword>
<evidence type="ECO:0000259" key="9">
    <source>
        <dbReference type="Pfam" id="PF12320"/>
    </source>
</evidence>
<evidence type="ECO:0000256" key="3">
    <source>
        <dbReference type="ARBA" id="ARBA00013365"/>
    </source>
</evidence>
<dbReference type="InterPro" id="IPR004593">
    <property type="entry name" value="SbcD"/>
</dbReference>
<dbReference type="RefSeq" id="WP_043754083.1">
    <property type="nucleotide sequence ID" value="NZ_AQQX01000018.1"/>
</dbReference>
<dbReference type="OrthoDB" id="9773856at2"/>
<dbReference type="EMBL" id="AQQX01000018">
    <property type="protein sequence ID" value="KGM46860.1"/>
    <property type="molecule type" value="Genomic_DNA"/>
</dbReference>
<feature type="domain" description="Calcineurin-like phosphoesterase" evidence="8">
    <location>
        <begin position="1"/>
        <end position="92"/>
    </location>
</feature>
<keyword evidence="6 7" id="KW-0269">Exonuclease</keyword>
<comment type="similarity">
    <text evidence="1 7">Belongs to the SbcD family.</text>
</comment>
<dbReference type="GO" id="GO:0004519">
    <property type="term" value="F:endonuclease activity"/>
    <property type="evidence" value="ECO:0007669"/>
    <property type="project" value="UniProtKB-KW"/>
</dbReference>
<dbReference type="Pfam" id="PF12320">
    <property type="entry name" value="SbcD_C"/>
    <property type="match status" value="1"/>
</dbReference>
<dbReference type="GO" id="GO:0006310">
    <property type="term" value="P:DNA recombination"/>
    <property type="evidence" value="ECO:0007669"/>
    <property type="project" value="UniProtKB-KW"/>
</dbReference>
<dbReference type="NCBIfam" id="TIGR00619">
    <property type="entry name" value="sbcd"/>
    <property type="match status" value="1"/>
</dbReference>
<evidence type="ECO:0000256" key="6">
    <source>
        <dbReference type="ARBA" id="ARBA00022839"/>
    </source>
</evidence>
<evidence type="ECO:0000259" key="8">
    <source>
        <dbReference type="Pfam" id="PF00149"/>
    </source>
</evidence>
<evidence type="ECO:0000256" key="4">
    <source>
        <dbReference type="ARBA" id="ARBA00022722"/>
    </source>
</evidence>
<dbReference type="AlphaFoldDB" id="A0A0A0E9M7"/>
<evidence type="ECO:0000256" key="2">
    <source>
        <dbReference type="ARBA" id="ARBA00011322"/>
    </source>
</evidence>
<dbReference type="InterPro" id="IPR029052">
    <property type="entry name" value="Metallo-depent_PP-like"/>
</dbReference>
<dbReference type="CDD" id="cd00840">
    <property type="entry name" value="MPP_Mre11_N"/>
    <property type="match status" value="1"/>
</dbReference>
<keyword evidence="4 7" id="KW-0540">Nuclease</keyword>
<dbReference type="InterPro" id="IPR004843">
    <property type="entry name" value="Calcineurin-like_PHP"/>
</dbReference>
<keyword evidence="11" id="KW-1185">Reference proteome</keyword>
<dbReference type="GO" id="GO:0006260">
    <property type="term" value="P:DNA replication"/>
    <property type="evidence" value="ECO:0007669"/>
    <property type="project" value="UniProtKB-KW"/>
</dbReference>
<proteinExistence type="inferred from homology"/>
<dbReference type="Pfam" id="PF00149">
    <property type="entry name" value="Metallophos"/>
    <property type="match status" value="1"/>
</dbReference>
<comment type="function">
    <text evidence="7">SbcCD cleaves DNA hairpin structures. These structures can inhibit DNA replication and are intermediates in certain DNA recombination reactions. The complex acts as a 3'-&gt;5' double strand exonuclease that can open hairpins. It also has a 5' single-strand endonuclease activity.</text>
</comment>
<comment type="subunit">
    <text evidence="2 7">Heterodimer of SbcC and SbcD.</text>
</comment>
<accession>A0A0A0E9M7</accession>
<dbReference type="InterPro" id="IPR041796">
    <property type="entry name" value="Mre11_N"/>
</dbReference>
<reference evidence="10 11" key="1">
    <citation type="journal article" date="2015" name="Antonie Van Leeuwenhoek">
        <title>Pseudooceanicola atlanticus gen. nov. sp. nov., isolated from surface seawater of the Atlantic Ocean and reclassification of Oceanicola batsensis, Oceanicola marinus, Oceanicola nitratireducens, Oceanicola nanhaiensis, Oceanicola antarcticus and Oceanicola flagellatus, as Pseudooceanicola batsensis comb. nov., Pseudooceanicola marinus comb. nov., Pseudooceanicola nitratireducens comb. nov., Pseudooceanicola nanhaiensis comb. nov., Pseudooceanicola antarcticus comb. nov., and Pseudooceanicola flagellatus comb. nov.</title>
        <authorList>
            <person name="Lai Q."/>
            <person name="Li G."/>
            <person name="Liu X."/>
            <person name="Du Y."/>
            <person name="Sun F."/>
            <person name="Shao Z."/>
        </authorList>
    </citation>
    <scope>NUCLEOTIDE SEQUENCE [LARGE SCALE GENOMIC DNA]</scope>
    <source>
        <strain evidence="10 11">22II-s11g</strain>
    </source>
</reference>
<evidence type="ECO:0000313" key="10">
    <source>
        <dbReference type="EMBL" id="KGM46860.1"/>
    </source>
</evidence>
<dbReference type="GO" id="GO:0008408">
    <property type="term" value="F:3'-5' exonuclease activity"/>
    <property type="evidence" value="ECO:0007669"/>
    <property type="project" value="InterPro"/>
</dbReference>
<evidence type="ECO:0000313" key="11">
    <source>
        <dbReference type="Proteomes" id="UP000030004"/>
    </source>
</evidence>
<dbReference type="PANTHER" id="PTHR30337:SF0">
    <property type="entry name" value="NUCLEASE SBCCD SUBUNIT D"/>
    <property type="match status" value="1"/>
</dbReference>
<dbReference type="InterPro" id="IPR026843">
    <property type="entry name" value="SbcD_C"/>
</dbReference>
<dbReference type="InterPro" id="IPR050535">
    <property type="entry name" value="DNA_Repair-Maintenance_Comp"/>
</dbReference>
<dbReference type="Gene3D" id="3.60.21.10">
    <property type="match status" value="1"/>
</dbReference>